<feature type="transmembrane region" description="Helical" evidence="2">
    <location>
        <begin position="201"/>
        <end position="220"/>
    </location>
</feature>
<keyword evidence="2" id="KW-0472">Membrane</keyword>
<sequence>MPARKGALLIKVDAGAVVLVNGTAVGVAPLADPVVVDAGGQVVEAHLDMRHGRVEVGVNPGEARVVTLTLVDPTAPEASPEGAAAGGGGVGLAAGEAAGADAAGSPENEGAATVSEEDEARAARQAKVWRLGTLLLGGGVTLLGLGIGVGMTAAANGASSEAETLRVGDGDPSACYRKATAPCQALGDAVSTRDTFTTLAAVGYGIGIGAAVGTTLLLLLPPRKRPGAGETVRLAPWVDVAGSGIGVQGTF</sequence>
<reference evidence="3 4" key="1">
    <citation type="submission" date="2013-05" db="EMBL/GenBank/DDBJ databases">
        <title>Genome assembly of Chondromyces apiculatus DSM 436.</title>
        <authorList>
            <person name="Sharma G."/>
            <person name="Khatri I."/>
            <person name="Kaur C."/>
            <person name="Mayilraj S."/>
            <person name="Subramanian S."/>
        </authorList>
    </citation>
    <scope>NUCLEOTIDE SEQUENCE [LARGE SCALE GENOMIC DNA]</scope>
    <source>
        <strain evidence="3 4">DSM 436</strain>
    </source>
</reference>
<evidence type="ECO:0000256" key="1">
    <source>
        <dbReference type="SAM" id="MobiDB-lite"/>
    </source>
</evidence>
<keyword evidence="2" id="KW-0812">Transmembrane</keyword>
<keyword evidence="2" id="KW-1133">Transmembrane helix</keyword>
<accession>A0A017THP2</accession>
<name>A0A017THP2_9BACT</name>
<gene>
    <name evidence="3" type="ORF">CAP_4976</name>
</gene>
<evidence type="ECO:0000313" key="3">
    <source>
        <dbReference type="EMBL" id="EYF08360.1"/>
    </source>
</evidence>
<evidence type="ECO:0000313" key="4">
    <source>
        <dbReference type="Proteomes" id="UP000019678"/>
    </source>
</evidence>
<protein>
    <recommendedName>
        <fullName evidence="5">PEGA domain-containing protein</fullName>
    </recommendedName>
</protein>
<organism evidence="3 4">
    <name type="scientific">Chondromyces apiculatus DSM 436</name>
    <dbReference type="NCBI Taxonomy" id="1192034"/>
    <lineage>
        <taxon>Bacteria</taxon>
        <taxon>Pseudomonadati</taxon>
        <taxon>Myxococcota</taxon>
        <taxon>Polyangia</taxon>
        <taxon>Polyangiales</taxon>
        <taxon>Polyangiaceae</taxon>
        <taxon>Chondromyces</taxon>
    </lineage>
</organism>
<keyword evidence="4" id="KW-1185">Reference proteome</keyword>
<dbReference type="Proteomes" id="UP000019678">
    <property type="component" value="Unassembled WGS sequence"/>
</dbReference>
<feature type="compositionally biased region" description="Low complexity" evidence="1">
    <location>
        <begin position="97"/>
        <end position="107"/>
    </location>
</feature>
<evidence type="ECO:0000256" key="2">
    <source>
        <dbReference type="SAM" id="Phobius"/>
    </source>
</evidence>
<dbReference type="EMBL" id="ASRX01000004">
    <property type="protein sequence ID" value="EYF08360.1"/>
    <property type="molecule type" value="Genomic_DNA"/>
</dbReference>
<comment type="caution">
    <text evidence="3">The sequence shown here is derived from an EMBL/GenBank/DDBJ whole genome shotgun (WGS) entry which is preliminary data.</text>
</comment>
<dbReference type="AlphaFoldDB" id="A0A017THP2"/>
<dbReference type="RefSeq" id="WP_044235852.1">
    <property type="nucleotide sequence ID" value="NZ_ASRX01000004.1"/>
</dbReference>
<dbReference type="OrthoDB" id="10018734at2"/>
<feature type="region of interest" description="Disordered" evidence="1">
    <location>
        <begin position="97"/>
        <end position="118"/>
    </location>
</feature>
<evidence type="ECO:0008006" key="5">
    <source>
        <dbReference type="Google" id="ProtNLM"/>
    </source>
</evidence>
<proteinExistence type="predicted"/>
<feature type="transmembrane region" description="Helical" evidence="2">
    <location>
        <begin position="131"/>
        <end position="155"/>
    </location>
</feature>
<dbReference type="STRING" id="1192034.CAP_4976"/>